<organism evidence="1 2">
    <name type="scientific">Stentor coeruleus</name>
    <dbReference type="NCBI Taxonomy" id="5963"/>
    <lineage>
        <taxon>Eukaryota</taxon>
        <taxon>Sar</taxon>
        <taxon>Alveolata</taxon>
        <taxon>Ciliophora</taxon>
        <taxon>Postciliodesmatophora</taxon>
        <taxon>Heterotrichea</taxon>
        <taxon>Heterotrichida</taxon>
        <taxon>Stentoridae</taxon>
        <taxon>Stentor</taxon>
    </lineage>
</organism>
<reference evidence="1 2" key="1">
    <citation type="submission" date="2016-11" db="EMBL/GenBank/DDBJ databases">
        <title>The macronuclear genome of Stentor coeruleus: a giant cell with tiny introns.</title>
        <authorList>
            <person name="Slabodnick M."/>
            <person name="Ruby J.G."/>
            <person name="Reiff S.B."/>
            <person name="Swart E.C."/>
            <person name="Gosai S."/>
            <person name="Prabakaran S."/>
            <person name="Witkowska E."/>
            <person name="Larue G.E."/>
            <person name="Fisher S."/>
            <person name="Freeman R.M."/>
            <person name="Gunawardena J."/>
            <person name="Chu W."/>
            <person name="Stover N.A."/>
            <person name="Gregory B.D."/>
            <person name="Nowacki M."/>
            <person name="Derisi J."/>
            <person name="Roy S.W."/>
            <person name="Marshall W.F."/>
            <person name="Sood P."/>
        </authorList>
    </citation>
    <scope>NUCLEOTIDE SEQUENCE [LARGE SCALE GENOMIC DNA]</scope>
    <source>
        <strain evidence="1">WM001</strain>
    </source>
</reference>
<keyword evidence="2" id="KW-1185">Reference proteome</keyword>
<evidence type="ECO:0000313" key="1">
    <source>
        <dbReference type="EMBL" id="OMJ71493.1"/>
    </source>
</evidence>
<accession>A0A1R2B3W2</accession>
<dbReference type="AlphaFoldDB" id="A0A1R2B3W2"/>
<protein>
    <submittedName>
        <fullName evidence="1">Uncharacterized protein</fullName>
    </submittedName>
</protein>
<proteinExistence type="predicted"/>
<evidence type="ECO:0000313" key="2">
    <source>
        <dbReference type="Proteomes" id="UP000187209"/>
    </source>
</evidence>
<comment type="caution">
    <text evidence="1">The sequence shown here is derived from an EMBL/GenBank/DDBJ whole genome shotgun (WGS) entry which is preliminary data.</text>
</comment>
<dbReference type="Proteomes" id="UP000187209">
    <property type="component" value="Unassembled WGS sequence"/>
</dbReference>
<gene>
    <name evidence="1" type="ORF">SteCoe_30273</name>
</gene>
<name>A0A1R2B3W2_9CILI</name>
<dbReference type="EMBL" id="MPUH01000984">
    <property type="protein sequence ID" value="OMJ71493.1"/>
    <property type="molecule type" value="Genomic_DNA"/>
</dbReference>
<sequence length="177" mass="20598">MSTDKNQTDSSQLTICVKDLYKPIQHHNYNRKELPSFRFKVLSSRNSSQAVSPLLEISNKVNNQKLVKSKPQGLMIQVLSGQNHQILPAKNYFAGIYNHNSKKRPSSGKIFQRAFTLNRESHENSRRNISCNIHVQKINISSYLFPKKDEKRFCLRNKNGKKIIPIPRVEFLTEWED</sequence>